<dbReference type="EMBL" id="MCGE01000021">
    <property type="protein sequence ID" value="ORZ11623.1"/>
    <property type="molecule type" value="Genomic_DNA"/>
</dbReference>
<keyword evidence="2" id="KW-1185">Reference proteome</keyword>
<reference evidence="1 2" key="1">
    <citation type="submission" date="2016-07" db="EMBL/GenBank/DDBJ databases">
        <title>Pervasive Adenine N6-methylation of Active Genes in Fungi.</title>
        <authorList>
            <consortium name="DOE Joint Genome Institute"/>
            <person name="Mondo S.J."/>
            <person name="Dannebaum R.O."/>
            <person name="Kuo R.C."/>
            <person name="Labutti K."/>
            <person name="Haridas S."/>
            <person name="Kuo A."/>
            <person name="Salamov A."/>
            <person name="Ahrendt S.R."/>
            <person name="Lipzen A."/>
            <person name="Sullivan W."/>
            <person name="Andreopoulos W.B."/>
            <person name="Clum A."/>
            <person name="Lindquist E."/>
            <person name="Daum C."/>
            <person name="Ramamoorthy G.K."/>
            <person name="Gryganskyi A."/>
            <person name="Culley D."/>
            <person name="Magnuson J.K."/>
            <person name="James T.Y."/>
            <person name="O'Malley M.A."/>
            <person name="Stajich J.E."/>
            <person name="Spatafora J.W."/>
            <person name="Visel A."/>
            <person name="Grigoriev I.V."/>
        </authorList>
    </citation>
    <scope>NUCLEOTIDE SEQUENCE [LARGE SCALE GENOMIC DNA]</scope>
    <source>
        <strain evidence="1 2">NRRL 1336</strain>
    </source>
</reference>
<dbReference type="Proteomes" id="UP000193560">
    <property type="component" value="Unassembled WGS sequence"/>
</dbReference>
<organism evidence="1 2">
    <name type="scientific">Absidia repens</name>
    <dbReference type="NCBI Taxonomy" id="90262"/>
    <lineage>
        <taxon>Eukaryota</taxon>
        <taxon>Fungi</taxon>
        <taxon>Fungi incertae sedis</taxon>
        <taxon>Mucoromycota</taxon>
        <taxon>Mucoromycotina</taxon>
        <taxon>Mucoromycetes</taxon>
        <taxon>Mucorales</taxon>
        <taxon>Cunninghamellaceae</taxon>
        <taxon>Absidia</taxon>
    </lineage>
</organism>
<evidence type="ECO:0000313" key="1">
    <source>
        <dbReference type="EMBL" id="ORZ11623.1"/>
    </source>
</evidence>
<sequence length="145" mass="16743">MTQQLYLVTLRHNLTLAMFHLSDVGTSLGFGEVKLARPSIDHHALCHDLLRLAIFAKDAVDKNKLQDALIFQIHGFHITFFLTRLRHDGTYLMQEIGQITFPRFLEELAAFVNLKNMRTLLMVTEVFWRLCQPVAGEDYWTPVVS</sequence>
<proteinExistence type="predicted"/>
<protein>
    <submittedName>
        <fullName evidence="1">Uncharacterized protein</fullName>
    </submittedName>
</protein>
<dbReference type="AlphaFoldDB" id="A0A1X2I8J7"/>
<evidence type="ECO:0000313" key="2">
    <source>
        <dbReference type="Proteomes" id="UP000193560"/>
    </source>
</evidence>
<gene>
    <name evidence="1" type="ORF">BCR42DRAFT_440650</name>
</gene>
<name>A0A1X2I8J7_9FUNG</name>
<dbReference type="OrthoDB" id="2287221at2759"/>
<accession>A0A1X2I8J7</accession>
<comment type="caution">
    <text evidence="1">The sequence shown here is derived from an EMBL/GenBank/DDBJ whole genome shotgun (WGS) entry which is preliminary data.</text>
</comment>
<dbReference type="STRING" id="90262.A0A1X2I8J7"/>